<feature type="domain" description="Enoyl reductase (ER)" evidence="2">
    <location>
        <begin position="10"/>
        <end position="338"/>
    </location>
</feature>
<dbReference type="Pfam" id="PF00107">
    <property type="entry name" value="ADH_zinc_N"/>
    <property type="match status" value="1"/>
</dbReference>
<dbReference type="SMART" id="SM00829">
    <property type="entry name" value="PKS_ER"/>
    <property type="match status" value="1"/>
</dbReference>
<dbReference type="InterPro" id="IPR013154">
    <property type="entry name" value="ADH-like_N"/>
</dbReference>
<dbReference type="InterPro" id="IPR020843">
    <property type="entry name" value="ER"/>
</dbReference>
<reference evidence="3 4" key="1">
    <citation type="journal article" date="2016" name="Nat. Commun.">
        <title>Thousands of microbial genomes shed light on interconnected biogeochemical processes in an aquifer system.</title>
        <authorList>
            <person name="Anantharaman K."/>
            <person name="Brown C.T."/>
            <person name="Hug L.A."/>
            <person name="Sharon I."/>
            <person name="Castelle C.J."/>
            <person name="Probst A.J."/>
            <person name="Thomas B.C."/>
            <person name="Singh A."/>
            <person name="Wilkins M.J."/>
            <person name="Karaoz U."/>
            <person name="Brodie E.L."/>
            <person name="Williams K.H."/>
            <person name="Hubbard S.S."/>
            <person name="Banfield J.F."/>
        </authorList>
    </citation>
    <scope>NUCLEOTIDE SEQUENCE [LARGE SCALE GENOMIC DNA]</scope>
</reference>
<organism evidence="3 4">
    <name type="scientific">Candidatus Sungbacteria bacterium RIFCSPHIGHO2_02_FULL_49_20</name>
    <dbReference type="NCBI Taxonomy" id="1802272"/>
    <lineage>
        <taxon>Bacteria</taxon>
        <taxon>Candidatus Sungiibacteriota</taxon>
    </lineage>
</organism>
<dbReference type="Gene3D" id="3.40.50.720">
    <property type="entry name" value="NAD(P)-binding Rossmann-like Domain"/>
    <property type="match status" value="1"/>
</dbReference>
<accession>A0A1G2KPU8</accession>
<gene>
    <name evidence="3" type="ORF">A3C12_02995</name>
</gene>
<dbReference type="InterPro" id="IPR051603">
    <property type="entry name" value="Zinc-ADH_QOR/CCCR"/>
</dbReference>
<dbReference type="GO" id="GO:0016491">
    <property type="term" value="F:oxidoreductase activity"/>
    <property type="evidence" value="ECO:0007669"/>
    <property type="project" value="InterPro"/>
</dbReference>
<evidence type="ECO:0000256" key="1">
    <source>
        <dbReference type="ARBA" id="ARBA00022857"/>
    </source>
</evidence>
<dbReference type="AlphaFoldDB" id="A0A1G2KPU8"/>
<evidence type="ECO:0000313" key="3">
    <source>
        <dbReference type="EMBL" id="OHA01427.1"/>
    </source>
</evidence>
<dbReference type="SUPFAM" id="SSF50129">
    <property type="entry name" value="GroES-like"/>
    <property type="match status" value="1"/>
</dbReference>
<dbReference type="InterPro" id="IPR011032">
    <property type="entry name" value="GroES-like_sf"/>
</dbReference>
<evidence type="ECO:0000313" key="4">
    <source>
        <dbReference type="Proteomes" id="UP000178710"/>
    </source>
</evidence>
<dbReference type="Proteomes" id="UP000178710">
    <property type="component" value="Unassembled WGS sequence"/>
</dbReference>
<dbReference type="EMBL" id="MHQK01000027">
    <property type="protein sequence ID" value="OHA01427.1"/>
    <property type="molecule type" value="Genomic_DNA"/>
</dbReference>
<comment type="caution">
    <text evidence="3">The sequence shown here is derived from an EMBL/GenBank/DDBJ whole genome shotgun (WGS) entry which is preliminary data.</text>
</comment>
<evidence type="ECO:0000259" key="2">
    <source>
        <dbReference type="SMART" id="SM00829"/>
    </source>
</evidence>
<sequence>MKAVFFKKPGGSEVLQYGELPTPKPQKGEALMRVKAAGLNRLDIWLREDKENARNIPMPHISGSDAAGIVEEINGESSLKVGQEVVLNPAISCGACPRCKNGEACELVKIFGVKNQGSYAEYITAPISQFYPKPKNISFVEAAAFPLTFLTAWHMLVGRANLRKGETVFVWGASGGLGSSAIQVAKYLGAKVIAAAKSEKDAKQIREIGADEIVIYTKGNVESAVKNLTNGLGVDAVFESVGEKTWNTTLAILRPFGRVVIAGTTSGDMGTQDLSDIYVRQLSIFGARMGTKEEFEQVLELVAAGKLKPTIDKTFSLKDAAEAQKRMVEGKHLGKIVLEIQ</sequence>
<dbReference type="InterPro" id="IPR013149">
    <property type="entry name" value="ADH-like_C"/>
</dbReference>
<dbReference type="PANTHER" id="PTHR44154">
    <property type="entry name" value="QUINONE OXIDOREDUCTASE"/>
    <property type="match status" value="1"/>
</dbReference>
<keyword evidence="1" id="KW-0521">NADP</keyword>
<dbReference type="SUPFAM" id="SSF51735">
    <property type="entry name" value="NAD(P)-binding Rossmann-fold domains"/>
    <property type="match status" value="1"/>
</dbReference>
<name>A0A1G2KPU8_9BACT</name>
<protein>
    <recommendedName>
        <fullName evidence="2">Enoyl reductase (ER) domain-containing protein</fullName>
    </recommendedName>
</protein>
<dbReference type="Gene3D" id="3.90.180.10">
    <property type="entry name" value="Medium-chain alcohol dehydrogenases, catalytic domain"/>
    <property type="match status" value="1"/>
</dbReference>
<proteinExistence type="predicted"/>
<dbReference type="Pfam" id="PF08240">
    <property type="entry name" value="ADH_N"/>
    <property type="match status" value="1"/>
</dbReference>
<dbReference type="InterPro" id="IPR036291">
    <property type="entry name" value="NAD(P)-bd_dom_sf"/>
</dbReference>
<dbReference type="PANTHER" id="PTHR44154:SF1">
    <property type="entry name" value="QUINONE OXIDOREDUCTASE"/>
    <property type="match status" value="1"/>
</dbReference>